<keyword evidence="3" id="KW-0378">Hydrolase</keyword>
<evidence type="ECO:0000256" key="4">
    <source>
        <dbReference type="ARBA" id="ARBA00022807"/>
    </source>
</evidence>
<gene>
    <name evidence="6" type="ORF">B0J12DRAFT_628920</name>
</gene>
<evidence type="ECO:0008006" key="8">
    <source>
        <dbReference type="Google" id="ProtNLM"/>
    </source>
</evidence>
<dbReference type="EMBL" id="JAGTJR010000022">
    <property type="protein sequence ID" value="KAH7043794.1"/>
    <property type="molecule type" value="Genomic_DNA"/>
</dbReference>
<comment type="similarity">
    <text evidence="1">Belongs to the peptidase C15 family.</text>
</comment>
<keyword evidence="4" id="KW-0788">Thiol protease</keyword>
<evidence type="ECO:0000256" key="5">
    <source>
        <dbReference type="SAM" id="MobiDB-lite"/>
    </source>
</evidence>
<reference evidence="6 7" key="1">
    <citation type="journal article" date="2021" name="Nat. Commun.">
        <title>Genetic determinants of endophytism in the Arabidopsis root mycobiome.</title>
        <authorList>
            <person name="Mesny F."/>
            <person name="Miyauchi S."/>
            <person name="Thiergart T."/>
            <person name="Pickel B."/>
            <person name="Atanasova L."/>
            <person name="Karlsson M."/>
            <person name="Huettel B."/>
            <person name="Barry K.W."/>
            <person name="Haridas S."/>
            <person name="Chen C."/>
            <person name="Bauer D."/>
            <person name="Andreopoulos W."/>
            <person name="Pangilinan J."/>
            <person name="LaButti K."/>
            <person name="Riley R."/>
            <person name="Lipzen A."/>
            <person name="Clum A."/>
            <person name="Drula E."/>
            <person name="Henrissat B."/>
            <person name="Kohler A."/>
            <person name="Grigoriev I.V."/>
            <person name="Martin F.M."/>
            <person name="Hacquard S."/>
        </authorList>
    </citation>
    <scope>NUCLEOTIDE SEQUENCE [LARGE SCALE GENOMIC DNA]</scope>
    <source>
        <strain evidence="6 7">MPI-SDFR-AT-0080</strain>
    </source>
</reference>
<dbReference type="InterPro" id="IPR036440">
    <property type="entry name" value="Peptidase_C15-like_sf"/>
</dbReference>
<dbReference type="Proteomes" id="UP000774617">
    <property type="component" value="Unassembled WGS sequence"/>
</dbReference>
<dbReference type="InterPro" id="IPR016125">
    <property type="entry name" value="Peptidase_C15-like"/>
</dbReference>
<evidence type="ECO:0000256" key="1">
    <source>
        <dbReference type="ARBA" id="ARBA00006641"/>
    </source>
</evidence>
<accession>A0ABQ8G3D5</accession>
<protein>
    <recommendedName>
        <fullName evidence="8">Peptidase C15 pyroglutamyl peptidase I-like protein</fullName>
    </recommendedName>
</protein>
<dbReference type="SUPFAM" id="SSF53182">
    <property type="entry name" value="Pyrrolidone carboxyl peptidase (pyroglutamate aminopeptidase)"/>
    <property type="match status" value="1"/>
</dbReference>
<feature type="region of interest" description="Disordered" evidence="5">
    <location>
        <begin position="53"/>
        <end position="75"/>
    </location>
</feature>
<evidence type="ECO:0000256" key="2">
    <source>
        <dbReference type="ARBA" id="ARBA00022670"/>
    </source>
</evidence>
<dbReference type="Gene3D" id="3.40.630.20">
    <property type="entry name" value="Peptidase C15, pyroglutamyl peptidase I-like"/>
    <property type="match status" value="1"/>
</dbReference>
<name>A0ABQ8G3D5_9PEZI</name>
<comment type="caution">
    <text evidence="6">The sequence shown here is derived from an EMBL/GenBank/DDBJ whole genome shotgun (WGS) entry which is preliminary data.</text>
</comment>
<evidence type="ECO:0000313" key="7">
    <source>
        <dbReference type="Proteomes" id="UP000774617"/>
    </source>
</evidence>
<organism evidence="6 7">
    <name type="scientific">Macrophomina phaseolina</name>
    <dbReference type="NCBI Taxonomy" id="35725"/>
    <lineage>
        <taxon>Eukaryota</taxon>
        <taxon>Fungi</taxon>
        <taxon>Dikarya</taxon>
        <taxon>Ascomycota</taxon>
        <taxon>Pezizomycotina</taxon>
        <taxon>Dothideomycetes</taxon>
        <taxon>Dothideomycetes incertae sedis</taxon>
        <taxon>Botryosphaeriales</taxon>
        <taxon>Botryosphaeriaceae</taxon>
        <taxon>Macrophomina</taxon>
    </lineage>
</organism>
<keyword evidence="7" id="KW-1185">Reference proteome</keyword>
<sequence>MGDIRPSDEHGAVPVLPENEVRVLVTGFGPFLKQFPINPSHEIAKALPTHLTIPTPRSTTTLPPSSTPSAPSTTRISITAHPTPIKVAYAPTHAAVPALLAPSPDRPTPDLVLHIGLAAGRSFFAIEKSSAKYGYDRNADVDGLRWAAADSERAWKGVPERLETGLAFDAVWEAWRKGLGGLVGRKQADVVEVRPSDDVGSYLCGFIYFNSLAWFWQREGEERSDAAVERPVLFLHVPACPEERDVERGRDITIELIKAMVATWLVQKEKAAVR</sequence>
<dbReference type="PANTHER" id="PTHR23402:SF1">
    <property type="entry name" value="PYROGLUTAMYL-PEPTIDASE I"/>
    <property type="match status" value="1"/>
</dbReference>
<evidence type="ECO:0000256" key="3">
    <source>
        <dbReference type="ARBA" id="ARBA00022801"/>
    </source>
</evidence>
<keyword evidence="2" id="KW-0645">Protease</keyword>
<proteinExistence type="inferred from homology"/>
<dbReference type="PANTHER" id="PTHR23402">
    <property type="entry name" value="PROTEASE FAMILY C15 PYROGLUTAMYL-PEPTIDASE I-RELATED"/>
    <property type="match status" value="1"/>
</dbReference>
<evidence type="ECO:0000313" key="6">
    <source>
        <dbReference type="EMBL" id="KAH7043794.1"/>
    </source>
</evidence>